<protein>
    <submittedName>
        <fullName evidence="2">Uncharacterized protein</fullName>
    </submittedName>
</protein>
<accession>A0A0A9E302</accession>
<sequence>MLPFPPVRTAPAIFLSFSTFICGPKHNQFSDMTPTVRAQGQSKLVIKSQTSRSSHGSVNRAKVSPNLTPQSTKMAGSGW</sequence>
<proteinExistence type="predicted"/>
<name>A0A0A9E302_ARUDO</name>
<dbReference type="EMBL" id="GBRH01202786">
    <property type="protein sequence ID" value="JAD95109.1"/>
    <property type="molecule type" value="Transcribed_RNA"/>
</dbReference>
<feature type="compositionally biased region" description="Polar residues" evidence="1">
    <location>
        <begin position="47"/>
        <end position="57"/>
    </location>
</feature>
<reference evidence="2" key="2">
    <citation type="journal article" date="2015" name="Data Brief">
        <title>Shoot transcriptome of the giant reed, Arundo donax.</title>
        <authorList>
            <person name="Barrero R.A."/>
            <person name="Guerrero F.D."/>
            <person name="Moolhuijzen P."/>
            <person name="Goolsby J.A."/>
            <person name="Tidwell J."/>
            <person name="Bellgard S.E."/>
            <person name="Bellgard M.I."/>
        </authorList>
    </citation>
    <scope>NUCLEOTIDE SEQUENCE</scope>
    <source>
        <tissue evidence="2">Shoot tissue taken approximately 20 cm above the soil surface</tissue>
    </source>
</reference>
<evidence type="ECO:0000256" key="1">
    <source>
        <dbReference type="SAM" id="MobiDB-lite"/>
    </source>
</evidence>
<reference evidence="2" key="1">
    <citation type="submission" date="2014-09" db="EMBL/GenBank/DDBJ databases">
        <authorList>
            <person name="Magalhaes I.L.F."/>
            <person name="Oliveira U."/>
            <person name="Santos F.R."/>
            <person name="Vidigal T.H.D.A."/>
            <person name="Brescovit A.D."/>
            <person name="Santos A.J."/>
        </authorList>
    </citation>
    <scope>NUCLEOTIDE SEQUENCE</scope>
    <source>
        <tissue evidence="2">Shoot tissue taken approximately 20 cm above the soil surface</tissue>
    </source>
</reference>
<evidence type="ECO:0000313" key="2">
    <source>
        <dbReference type="EMBL" id="JAD95109.1"/>
    </source>
</evidence>
<organism evidence="2">
    <name type="scientific">Arundo donax</name>
    <name type="common">Giant reed</name>
    <name type="synonym">Donax arundinaceus</name>
    <dbReference type="NCBI Taxonomy" id="35708"/>
    <lineage>
        <taxon>Eukaryota</taxon>
        <taxon>Viridiplantae</taxon>
        <taxon>Streptophyta</taxon>
        <taxon>Embryophyta</taxon>
        <taxon>Tracheophyta</taxon>
        <taxon>Spermatophyta</taxon>
        <taxon>Magnoliopsida</taxon>
        <taxon>Liliopsida</taxon>
        <taxon>Poales</taxon>
        <taxon>Poaceae</taxon>
        <taxon>PACMAD clade</taxon>
        <taxon>Arundinoideae</taxon>
        <taxon>Arundineae</taxon>
        <taxon>Arundo</taxon>
    </lineage>
</organism>
<dbReference type="AlphaFoldDB" id="A0A0A9E302"/>
<feature type="region of interest" description="Disordered" evidence="1">
    <location>
        <begin position="47"/>
        <end position="79"/>
    </location>
</feature>
<feature type="compositionally biased region" description="Polar residues" evidence="1">
    <location>
        <begin position="65"/>
        <end position="79"/>
    </location>
</feature>